<comment type="similarity">
    <text evidence="14">Belongs to the MurCDEF family.</text>
</comment>
<organism evidence="18 19">
    <name type="scientific">Candidatus Shapirobacteria bacterium CG09_land_8_20_14_0_10_47_13</name>
    <dbReference type="NCBI Taxonomy" id="1974481"/>
    <lineage>
        <taxon>Bacteria</taxon>
        <taxon>Candidatus Shapironibacteriota</taxon>
    </lineage>
</organism>
<dbReference type="Gene3D" id="3.90.190.20">
    <property type="entry name" value="Mur ligase, C-terminal domain"/>
    <property type="match status" value="1"/>
</dbReference>
<keyword evidence="4 14" id="KW-0963">Cytoplasm</keyword>
<dbReference type="GO" id="GO:0005524">
    <property type="term" value="F:ATP binding"/>
    <property type="evidence" value="ECO:0007669"/>
    <property type="project" value="UniProtKB-UniRule"/>
</dbReference>
<dbReference type="Gene3D" id="3.40.50.720">
    <property type="entry name" value="NAD(P)-binding Rossmann-like Domain"/>
    <property type="match status" value="1"/>
</dbReference>
<dbReference type="GO" id="GO:0071555">
    <property type="term" value="P:cell wall organization"/>
    <property type="evidence" value="ECO:0007669"/>
    <property type="project" value="UniProtKB-KW"/>
</dbReference>
<evidence type="ECO:0000256" key="10">
    <source>
        <dbReference type="ARBA" id="ARBA00022984"/>
    </source>
</evidence>
<dbReference type="InterPro" id="IPR013221">
    <property type="entry name" value="Mur_ligase_cen"/>
</dbReference>
<keyword evidence="12 14" id="KW-0961">Cell wall biogenesis/degradation</keyword>
<dbReference type="EMBL" id="PEZJ01000016">
    <property type="protein sequence ID" value="PIS13992.1"/>
    <property type="molecule type" value="Genomic_DNA"/>
</dbReference>
<dbReference type="SUPFAM" id="SSF51984">
    <property type="entry name" value="MurCD N-terminal domain"/>
    <property type="match status" value="1"/>
</dbReference>
<evidence type="ECO:0000256" key="11">
    <source>
        <dbReference type="ARBA" id="ARBA00023306"/>
    </source>
</evidence>
<dbReference type="Pfam" id="PF01225">
    <property type="entry name" value="Mur_ligase"/>
    <property type="match status" value="1"/>
</dbReference>
<keyword evidence="6 14" id="KW-0132">Cell division</keyword>
<dbReference type="NCBIfam" id="TIGR01082">
    <property type="entry name" value="murC"/>
    <property type="match status" value="1"/>
</dbReference>
<dbReference type="InterPro" id="IPR050061">
    <property type="entry name" value="MurCDEF_pg_biosynth"/>
</dbReference>
<dbReference type="InterPro" id="IPR004101">
    <property type="entry name" value="Mur_ligase_C"/>
</dbReference>
<dbReference type="GO" id="GO:0051301">
    <property type="term" value="P:cell division"/>
    <property type="evidence" value="ECO:0007669"/>
    <property type="project" value="UniProtKB-KW"/>
</dbReference>
<protein>
    <recommendedName>
        <fullName evidence="3 14">UDP-N-acetylmuramate--L-alanine ligase</fullName>
        <ecNumber evidence="3 14">6.3.2.8</ecNumber>
    </recommendedName>
    <alternativeName>
        <fullName evidence="14">UDP-N-acetylmuramoyl-L-alanine synthetase</fullName>
    </alternativeName>
</protein>
<dbReference type="InterPro" id="IPR036565">
    <property type="entry name" value="Mur-like_cat_sf"/>
</dbReference>
<evidence type="ECO:0000256" key="8">
    <source>
        <dbReference type="ARBA" id="ARBA00022840"/>
    </source>
</evidence>
<comment type="function">
    <text evidence="14">Cell wall formation.</text>
</comment>
<evidence type="ECO:0000256" key="3">
    <source>
        <dbReference type="ARBA" id="ARBA00012211"/>
    </source>
</evidence>
<dbReference type="InterPro" id="IPR005758">
    <property type="entry name" value="UDP-N-AcMur_Ala_ligase_MurC"/>
</dbReference>
<evidence type="ECO:0000256" key="14">
    <source>
        <dbReference type="HAMAP-Rule" id="MF_00046"/>
    </source>
</evidence>
<keyword evidence="9 14" id="KW-0133">Cell shape</keyword>
<sequence>MKKPLFLKKVKRIHFTGIKGVGMTALACCARDLGIKVSGSDVAEIFVTDKVLKQQKIAWKIGFSAAHLRPRPDLVITTGAHEGLKNPEVLAAAQQKIPVLTQGQALGEMMAGKEGISVCGVGGKTTTSAMIATVLSFGQRYPSYAVGVAAIDPLGPGGKFDKGREFVAEADEYANSPAVDNRPKFSFQKPKIIVVTNIEYDHPDIYQDFNQTQKAFTAFFTGLSKDGLLVACADNQNTWETVKDLGVNRQTYGFSSKADWQITKSFFGLGQTIFSLAYQGVIIDDVKIKVPGRFNVLNATAAFAVATHLGLDARVIKAGLANFGGTKRRFEFIGQAKGIKLYDDYGHHPNEIKEILLAAKKWFPQNRLLVVFQPHTYSRTKALLADFAKAFGLADLVVITDIYSSARETDNLGMNGEVLTQEIKKYQNDVVYQPGEAQVAAFLGQRALPGDVIITVGAGSIFQWHRSILQALRA</sequence>
<dbReference type="UniPathway" id="UPA00219"/>
<dbReference type="GO" id="GO:0005737">
    <property type="term" value="C:cytoplasm"/>
    <property type="evidence" value="ECO:0007669"/>
    <property type="project" value="UniProtKB-SubCell"/>
</dbReference>
<dbReference type="InterPro" id="IPR036615">
    <property type="entry name" value="Mur_ligase_C_dom_sf"/>
</dbReference>
<evidence type="ECO:0000256" key="5">
    <source>
        <dbReference type="ARBA" id="ARBA00022598"/>
    </source>
</evidence>
<keyword evidence="10 14" id="KW-0573">Peptidoglycan synthesis</keyword>
<name>A0A2H0WMX8_9BACT</name>
<dbReference type="AlphaFoldDB" id="A0A2H0WMX8"/>
<keyword evidence="11 14" id="KW-0131">Cell cycle</keyword>
<evidence type="ECO:0000256" key="2">
    <source>
        <dbReference type="ARBA" id="ARBA00004752"/>
    </source>
</evidence>
<evidence type="ECO:0000313" key="18">
    <source>
        <dbReference type="EMBL" id="PIS13992.1"/>
    </source>
</evidence>
<proteinExistence type="inferred from homology"/>
<evidence type="ECO:0000256" key="4">
    <source>
        <dbReference type="ARBA" id="ARBA00022490"/>
    </source>
</evidence>
<dbReference type="Gene3D" id="3.40.1190.10">
    <property type="entry name" value="Mur-like, catalytic domain"/>
    <property type="match status" value="1"/>
</dbReference>
<keyword evidence="7 14" id="KW-0547">Nucleotide-binding</keyword>
<keyword evidence="5 14" id="KW-0436">Ligase</keyword>
<evidence type="ECO:0000256" key="6">
    <source>
        <dbReference type="ARBA" id="ARBA00022618"/>
    </source>
</evidence>
<keyword evidence="8 14" id="KW-0067">ATP-binding</keyword>
<feature type="binding site" evidence="14">
    <location>
        <begin position="120"/>
        <end position="126"/>
    </location>
    <ligand>
        <name>ATP</name>
        <dbReference type="ChEBI" id="CHEBI:30616"/>
    </ligand>
</feature>
<dbReference type="SUPFAM" id="SSF53244">
    <property type="entry name" value="MurD-like peptide ligases, peptide-binding domain"/>
    <property type="match status" value="1"/>
</dbReference>
<evidence type="ECO:0000313" key="19">
    <source>
        <dbReference type="Proteomes" id="UP000230033"/>
    </source>
</evidence>
<evidence type="ECO:0000256" key="12">
    <source>
        <dbReference type="ARBA" id="ARBA00023316"/>
    </source>
</evidence>
<gene>
    <name evidence="14 18" type="primary">murC</name>
    <name evidence="18" type="ORF">COT65_01230</name>
</gene>
<evidence type="ECO:0000259" key="15">
    <source>
        <dbReference type="Pfam" id="PF01225"/>
    </source>
</evidence>
<dbReference type="GO" id="GO:0008763">
    <property type="term" value="F:UDP-N-acetylmuramate-L-alanine ligase activity"/>
    <property type="evidence" value="ECO:0007669"/>
    <property type="project" value="UniProtKB-UniRule"/>
</dbReference>
<comment type="caution">
    <text evidence="18">The sequence shown here is derived from an EMBL/GenBank/DDBJ whole genome shotgun (WGS) entry which is preliminary data.</text>
</comment>
<evidence type="ECO:0000256" key="1">
    <source>
        <dbReference type="ARBA" id="ARBA00004496"/>
    </source>
</evidence>
<dbReference type="Proteomes" id="UP000230033">
    <property type="component" value="Unassembled WGS sequence"/>
</dbReference>
<evidence type="ECO:0000259" key="16">
    <source>
        <dbReference type="Pfam" id="PF02875"/>
    </source>
</evidence>
<feature type="domain" description="Mur ligase N-terminal catalytic" evidence="15">
    <location>
        <begin position="12"/>
        <end position="113"/>
    </location>
</feature>
<dbReference type="PANTHER" id="PTHR43445">
    <property type="entry name" value="UDP-N-ACETYLMURAMATE--L-ALANINE LIGASE-RELATED"/>
    <property type="match status" value="1"/>
</dbReference>
<feature type="domain" description="Mur ligase central" evidence="17">
    <location>
        <begin position="119"/>
        <end position="306"/>
    </location>
</feature>
<feature type="domain" description="Mur ligase C-terminal" evidence="16">
    <location>
        <begin position="328"/>
        <end position="459"/>
    </location>
</feature>
<dbReference type="EC" id="6.3.2.8" evidence="3 14"/>
<evidence type="ECO:0000259" key="17">
    <source>
        <dbReference type="Pfam" id="PF08245"/>
    </source>
</evidence>
<dbReference type="InterPro" id="IPR000713">
    <property type="entry name" value="Mur_ligase_N"/>
</dbReference>
<dbReference type="PANTHER" id="PTHR43445:SF3">
    <property type="entry name" value="UDP-N-ACETYLMURAMATE--L-ALANINE LIGASE"/>
    <property type="match status" value="1"/>
</dbReference>
<dbReference type="GO" id="GO:0008360">
    <property type="term" value="P:regulation of cell shape"/>
    <property type="evidence" value="ECO:0007669"/>
    <property type="project" value="UniProtKB-KW"/>
</dbReference>
<dbReference type="Pfam" id="PF08245">
    <property type="entry name" value="Mur_ligase_M"/>
    <property type="match status" value="1"/>
</dbReference>
<evidence type="ECO:0000256" key="9">
    <source>
        <dbReference type="ARBA" id="ARBA00022960"/>
    </source>
</evidence>
<dbReference type="HAMAP" id="MF_00046">
    <property type="entry name" value="MurC"/>
    <property type="match status" value="1"/>
</dbReference>
<reference evidence="19" key="1">
    <citation type="submission" date="2017-09" db="EMBL/GenBank/DDBJ databases">
        <title>Depth-based differentiation of microbial function through sediment-hosted aquifers and enrichment of novel symbionts in the deep terrestrial subsurface.</title>
        <authorList>
            <person name="Probst A.J."/>
            <person name="Ladd B."/>
            <person name="Jarett J.K."/>
            <person name="Geller-Mcgrath D.E."/>
            <person name="Sieber C.M.K."/>
            <person name="Emerson J.B."/>
            <person name="Anantharaman K."/>
            <person name="Thomas B.C."/>
            <person name="Malmstrom R."/>
            <person name="Stieglmeier M."/>
            <person name="Klingl A."/>
            <person name="Woyke T."/>
            <person name="Ryan C.M."/>
            <person name="Banfield J.F."/>
        </authorList>
    </citation>
    <scope>NUCLEOTIDE SEQUENCE [LARGE SCALE GENOMIC DNA]</scope>
</reference>
<evidence type="ECO:0000256" key="13">
    <source>
        <dbReference type="ARBA" id="ARBA00047833"/>
    </source>
</evidence>
<evidence type="ECO:0000256" key="7">
    <source>
        <dbReference type="ARBA" id="ARBA00022741"/>
    </source>
</evidence>
<comment type="pathway">
    <text evidence="2 14">Cell wall biogenesis; peptidoglycan biosynthesis.</text>
</comment>
<comment type="subcellular location">
    <subcellularLocation>
        <location evidence="1 14">Cytoplasm</location>
    </subcellularLocation>
</comment>
<dbReference type="SUPFAM" id="SSF53623">
    <property type="entry name" value="MurD-like peptide ligases, catalytic domain"/>
    <property type="match status" value="1"/>
</dbReference>
<dbReference type="GO" id="GO:0009252">
    <property type="term" value="P:peptidoglycan biosynthetic process"/>
    <property type="evidence" value="ECO:0007669"/>
    <property type="project" value="UniProtKB-UniRule"/>
</dbReference>
<accession>A0A2H0WMX8</accession>
<comment type="catalytic activity">
    <reaction evidence="13 14">
        <text>UDP-N-acetyl-alpha-D-muramate + L-alanine + ATP = UDP-N-acetyl-alpha-D-muramoyl-L-alanine + ADP + phosphate + H(+)</text>
        <dbReference type="Rhea" id="RHEA:23372"/>
        <dbReference type="ChEBI" id="CHEBI:15378"/>
        <dbReference type="ChEBI" id="CHEBI:30616"/>
        <dbReference type="ChEBI" id="CHEBI:43474"/>
        <dbReference type="ChEBI" id="CHEBI:57972"/>
        <dbReference type="ChEBI" id="CHEBI:70757"/>
        <dbReference type="ChEBI" id="CHEBI:83898"/>
        <dbReference type="ChEBI" id="CHEBI:456216"/>
        <dbReference type="EC" id="6.3.2.8"/>
    </reaction>
</comment>
<dbReference type="Pfam" id="PF02875">
    <property type="entry name" value="Mur_ligase_C"/>
    <property type="match status" value="1"/>
</dbReference>